<dbReference type="EMBL" id="KN823732">
    <property type="protein sequence ID" value="KIO15966.1"/>
    <property type="molecule type" value="Genomic_DNA"/>
</dbReference>
<organism evidence="3 4">
    <name type="scientific">Tulasnella calospora MUT 4182</name>
    <dbReference type="NCBI Taxonomy" id="1051891"/>
    <lineage>
        <taxon>Eukaryota</taxon>
        <taxon>Fungi</taxon>
        <taxon>Dikarya</taxon>
        <taxon>Basidiomycota</taxon>
        <taxon>Agaricomycotina</taxon>
        <taxon>Agaricomycetes</taxon>
        <taxon>Cantharellales</taxon>
        <taxon>Tulasnellaceae</taxon>
        <taxon>Tulasnella</taxon>
    </lineage>
</organism>
<dbReference type="Proteomes" id="UP000054248">
    <property type="component" value="Unassembled WGS sequence"/>
</dbReference>
<sequence>MGLFLWTIADVASLFLSDSVFARQLFAWLWIDPADHLTPASTSSWSSSSSSASFLPAPSSFLMAARVTPYFQSLPYTIAATTVILAAVGAAIYGQNQMRL</sequence>
<gene>
    <name evidence="3" type="ORF">M407DRAFT_247118</name>
</gene>
<feature type="signal peptide" evidence="2">
    <location>
        <begin position="1"/>
        <end position="22"/>
    </location>
</feature>
<dbReference type="OrthoDB" id="687730at2759"/>
<keyword evidence="1" id="KW-0812">Transmembrane</keyword>
<keyword evidence="1" id="KW-0472">Membrane</keyword>
<evidence type="ECO:0000256" key="1">
    <source>
        <dbReference type="SAM" id="Phobius"/>
    </source>
</evidence>
<reference evidence="4" key="2">
    <citation type="submission" date="2015-01" db="EMBL/GenBank/DDBJ databases">
        <title>Evolutionary Origins and Diversification of the Mycorrhizal Mutualists.</title>
        <authorList>
            <consortium name="DOE Joint Genome Institute"/>
            <consortium name="Mycorrhizal Genomics Consortium"/>
            <person name="Kohler A."/>
            <person name="Kuo A."/>
            <person name="Nagy L.G."/>
            <person name="Floudas D."/>
            <person name="Copeland A."/>
            <person name="Barry K.W."/>
            <person name="Cichocki N."/>
            <person name="Veneault-Fourrey C."/>
            <person name="LaButti K."/>
            <person name="Lindquist E.A."/>
            <person name="Lipzen A."/>
            <person name="Lundell T."/>
            <person name="Morin E."/>
            <person name="Murat C."/>
            <person name="Riley R."/>
            <person name="Ohm R."/>
            <person name="Sun H."/>
            <person name="Tunlid A."/>
            <person name="Henrissat B."/>
            <person name="Grigoriev I.V."/>
            <person name="Hibbett D.S."/>
            <person name="Martin F."/>
        </authorList>
    </citation>
    <scope>NUCLEOTIDE SEQUENCE [LARGE SCALE GENOMIC DNA]</scope>
    <source>
        <strain evidence="4">MUT 4182</strain>
    </source>
</reference>
<evidence type="ECO:0000313" key="3">
    <source>
        <dbReference type="EMBL" id="KIO15966.1"/>
    </source>
</evidence>
<keyword evidence="2" id="KW-0732">Signal</keyword>
<name>A0A0C3Q0Q1_9AGAM</name>
<feature type="non-terminal residue" evidence="3">
    <location>
        <position position="1"/>
    </location>
</feature>
<dbReference type="AlphaFoldDB" id="A0A0C3Q0Q1"/>
<dbReference type="HOGENOM" id="CLU_2308158_0_0_1"/>
<accession>A0A0C3Q0Q1</accession>
<feature type="transmembrane region" description="Helical" evidence="1">
    <location>
        <begin position="73"/>
        <end position="94"/>
    </location>
</feature>
<feature type="chain" id="PRO_5002168225" evidence="2">
    <location>
        <begin position="23"/>
        <end position="100"/>
    </location>
</feature>
<reference evidence="3 4" key="1">
    <citation type="submission" date="2014-04" db="EMBL/GenBank/DDBJ databases">
        <authorList>
            <consortium name="DOE Joint Genome Institute"/>
            <person name="Kuo A."/>
            <person name="Girlanda M."/>
            <person name="Perotto S."/>
            <person name="Kohler A."/>
            <person name="Nagy L.G."/>
            <person name="Floudas D."/>
            <person name="Copeland A."/>
            <person name="Barry K.W."/>
            <person name="Cichocki N."/>
            <person name="Veneault-Fourrey C."/>
            <person name="LaButti K."/>
            <person name="Lindquist E.A."/>
            <person name="Lipzen A."/>
            <person name="Lundell T."/>
            <person name="Morin E."/>
            <person name="Murat C."/>
            <person name="Sun H."/>
            <person name="Tunlid A."/>
            <person name="Henrissat B."/>
            <person name="Grigoriev I.V."/>
            <person name="Hibbett D.S."/>
            <person name="Martin F."/>
            <person name="Nordberg H.P."/>
            <person name="Cantor M.N."/>
            <person name="Hua S.X."/>
        </authorList>
    </citation>
    <scope>NUCLEOTIDE SEQUENCE [LARGE SCALE GENOMIC DNA]</scope>
    <source>
        <strain evidence="3 4">MUT 4182</strain>
    </source>
</reference>
<keyword evidence="4" id="KW-1185">Reference proteome</keyword>
<proteinExistence type="predicted"/>
<keyword evidence="1" id="KW-1133">Transmembrane helix</keyword>
<protein>
    <submittedName>
        <fullName evidence="3">Uncharacterized protein</fullName>
    </submittedName>
</protein>
<evidence type="ECO:0000313" key="4">
    <source>
        <dbReference type="Proteomes" id="UP000054248"/>
    </source>
</evidence>
<evidence type="ECO:0000256" key="2">
    <source>
        <dbReference type="SAM" id="SignalP"/>
    </source>
</evidence>